<evidence type="ECO:0000256" key="1">
    <source>
        <dbReference type="SAM" id="Phobius"/>
    </source>
</evidence>
<name>A0A1G6GLL9_9ACTN</name>
<keyword evidence="1" id="KW-0812">Transmembrane</keyword>
<keyword evidence="4" id="KW-1185">Reference proteome</keyword>
<evidence type="ECO:0000313" key="3">
    <source>
        <dbReference type="EMBL" id="SDB82867.1"/>
    </source>
</evidence>
<dbReference type="EMBL" id="FMYF01000004">
    <property type="protein sequence ID" value="SDB82867.1"/>
    <property type="molecule type" value="Genomic_DNA"/>
</dbReference>
<feature type="domain" description="DUF2231" evidence="2">
    <location>
        <begin position="7"/>
        <end position="168"/>
    </location>
</feature>
<dbReference type="RefSeq" id="WP_092608457.1">
    <property type="nucleotide sequence ID" value="NZ_FMYF01000004.1"/>
</dbReference>
<dbReference type="STRING" id="1577474.GA0111570_10458"/>
<feature type="transmembrane region" description="Helical" evidence="1">
    <location>
        <begin position="100"/>
        <end position="120"/>
    </location>
</feature>
<evidence type="ECO:0000259" key="2">
    <source>
        <dbReference type="Pfam" id="PF09990"/>
    </source>
</evidence>
<sequence>MFDLIGGLPVHVLVLHVYVVLGPIAALATLVYLFRPVWRRVLRWPVGVLAVVAGVSGLVTKESGEQLAHRLVPDLESASTRASGDPHVQAVLDHAQSGDLAGAVGLVFMVATLIAVVWAVRDQSDSIFGGLMTSTVVTLVAISSVALVGSVFFAGHSGVTAAWGNVIAATATPGGN</sequence>
<keyword evidence="1" id="KW-1133">Transmembrane helix</keyword>
<gene>
    <name evidence="3" type="ORF">GA0111570_10458</name>
</gene>
<accession>A0A1G6GLL9</accession>
<organism evidence="3 4">
    <name type="scientific">Raineyella antarctica</name>
    <dbReference type="NCBI Taxonomy" id="1577474"/>
    <lineage>
        <taxon>Bacteria</taxon>
        <taxon>Bacillati</taxon>
        <taxon>Actinomycetota</taxon>
        <taxon>Actinomycetes</taxon>
        <taxon>Propionibacteriales</taxon>
        <taxon>Propionibacteriaceae</taxon>
        <taxon>Raineyella</taxon>
    </lineage>
</organism>
<feature type="transmembrane region" description="Helical" evidence="1">
    <location>
        <begin position="12"/>
        <end position="34"/>
    </location>
</feature>
<dbReference type="Proteomes" id="UP000199086">
    <property type="component" value="Unassembled WGS sequence"/>
</dbReference>
<dbReference type="AlphaFoldDB" id="A0A1G6GLL9"/>
<feature type="transmembrane region" description="Helical" evidence="1">
    <location>
        <begin position="41"/>
        <end position="59"/>
    </location>
</feature>
<keyword evidence="1" id="KW-0472">Membrane</keyword>
<protein>
    <recommendedName>
        <fullName evidence="2">DUF2231 domain-containing protein</fullName>
    </recommendedName>
</protein>
<evidence type="ECO:0000313" key="4">
    <source>
        <dbReference type="Proteomes" id="UP000199086"/>
    </source>
</evidence>
<dbReference type="Pfam" id="PF09990">
    <property type="entry name" value="DUF2231"/>
    <property type="match status" value="1"/>
</dbReference>
<feature type="transmembrane region" description="Helical" evidence="1">
    <location>
        <begin position="127"/>
        <end position="153"/>
    </location>
</feature>
<dbReference type="InterPro" id="IPR019251">
    <property type="entry name" value="DUF2231_TM"/>
</dbReference>
<proteinExistence type="predicted"/>
<reference evidence="3 4" key="1">
    <citation type="submission" date="2016-06" db="EMBL/GenBank/DDBJ databases">
        <authorList>
            <person name="Olsen C.W."/>
            <person name="Carey S."/>
            <person name="Hinshaw L."/>
            <person name="Karasin A.I."/>
        </authorList>
    </citation>
    <scope>NUCLEOTIDE SEQUENCE [LARGE SCALE GENOMIC DNA]</scope>
    <source>
        <strain evidence="3 4">LZ-22</strain>
    </source>
</reference>